<reference evidence="2 3" key="1">
    <citation type="submission" date="2019-04" db="EMBL/GenBank/DDBJ databases">
        <title>Friends and foes A comparative genomics study of 23 Aspergillus species from section Flavi.</title>
        <authorList>
            <consortium name="DOE Joint Genome Institute"/>
            <person name="Kjaerbolling I."/>
            <person name="Vesth T."/>
            <person name="Frisvad J.C."/>
            <person name="Nybo J.L."/>
            <person name="Theobald S."/>
            <person name="Kildgaard S."/>
            <person name="Isbrandt T."/>
            <person name="Kuo A."/>
            <person name="Sato A."/>
            <person name="Lyhne E.K."/>
            <person name="Kogle M.E."/>
            <person name="Wiebenga A."/>
            <person name="Kun R.S."/>
            <person name="Lubbers R.J."/>
            <person name="Makela M.R."/>
            <person name="Barry K."/>
            <person name="Chovatia M."/>
            <person name="Clum A."/>
            <person name="Daum C."/>
            <person name="Haridas S."/>
            <person name="He G."/>
            <person name="LaButti K."/>
            <person name="Lipzen A."/>
            <person name="Mondo S."/>
            <person name="Riley R."/>
            <person name="Salamov A."/>
            <person name="Simmons B.A."/>
            <person name="Magnuson J.K."/>
            <person name="Henrissat B."/>
            <person name="Mortensen U.H."/>
            <person name="Larsen T.O."/>
            <person name="Devries R.P."/>
            <person name="Grigoriev I.V."/>
            <person name="Machida M."/>
            <person name="Baker S.E."/>
            <person name="Andersen M.R."/>
        </authorList>
    </citation>
    <scope>NUCLEOTIDE SEQUENCE [LARGE SCALE GENOMIC DNA]</scope>
    <source>
        <strain evidence="2 3">CBS 151.66</strain>
    </source>
</reference>
<sequence length="52" mass="5721">MASLTKYPSCHSSGVTDPARVKTTTKASIHTTWSAQDDGILMDLRNCNVPWK</sequence>
<evidence type="ECO:0000256" key="1">
    <source>
        <dbReference type="SAM" id="MobiDB-lite"/>
    </source>
</evidence>
<name>A0A5N5X231_9EURO</name>
<keyword evidence="3" id="KW-1185">Reference proteome</keyword>
<feature type="region of interest" description="Disordered" evidence="1">
    <location>
        <begin position="1"/>
        <end position="23"/>
    </location>
</feature>
<dbReference type="AlphaFoldDB" id="A0A5N5X231"/>
<evidence type="ECO:0000313" key="3">
    <source>
        <dbReference type="Proteomes" id="UP000326565"/>
    </source>
</evidence>
<protein>
    <submittedName>
        <fullName evidence="2">Uncharacterized protein</fullName>
    </submittedName>
</protein>
<accession>A0A5N5X231</accession>
<organism evidence="2 3">
    <name type="scientific">Aspergillus leporis</name>
    <dbReference type="NCBI Taxonomy" id="41062"/>
    <lineage>
        <taxon>Eukaryota</taxon>
        <taxon>Fungi</taxon>
        <taxon>Dikarya</taxon>
        <taxon>Ascomycota</taxon>
        <taxon>Pezizomycotina</taxon>
        <taxon>Eurotiomycetes</taxon>
        <taxon>Eurotiomycetidae</taxon>
        <taxon>Eurotiales</taxon>
        <taxon>Aspergillaceae</taxon>
        <taxon>Aspergillus</taxon>
        <taxon>Aspergillus subgen. Circumdati</taxon>
    </lineage>
</organism>
<dbReference type="EMBL" id="ML732216">
    <property type="protein sequence ID" value="KAB8074077.1"/>
    <property type="molecule type" value="Genomic_DNA"/>
</dbReference>
<proteinExistence type="predicted"/>
<evidence type="ECO:0000313" key="2">
    <source>
        <dbReference type="EMBL" id="KAB8074077.1"/>
    </source>
</evidence>
<gene>
    <name evidence="2" type="ORF">BDV29DRAFT_174380</name>
</gene>
<dbReference type="Proteomes" id="UP000326565">
    <property type="component" value="Unassembled WGS sequence"/>
</dbReference>